<dbReference type="Proteomes" id="UP000499080">
    <property type="component" value="Unassembled WGS sequence"/>
</dbReference>
<comment type="caution">
    <text evidence="1">The sequence shown here is derived from an EMBL/GenBank/DDBJ whole genome shotgun (WGS) entry which is preliminary data.</text>
</comment>
<reference evidence="1 2" key="1">
    <citation type="journal article" date="2019" name="Sci. Rep.">
        <title>Orb-weaving spider Araneus ventricosus genome elucidates the spidroin gene catalogue.</title>
        <authorList>
            <person name="Kono N."/>
            <person name="Nakamura H."/>
            <person name="Ohtoshi R."/>
            <person name="Moran D.A.P."/>
            <person name="Shinohara A."/>
            <person name="Yoshida Y."/>
            <person name="Fujiwara M."/>
            <person name="Mori M."/>
            <person name="Tomita M."/>
            <person name="Arakawa K."/>
        </authorList>
    </citation>
    <scope>NUCLEOTIDE SEQUENCE [LARGE SCALE GENOMIC DNA]</scope>
</reference>
<sequence length="101" mass="11503">MMTISLITPCLSNCNSLQATYNGDRRWPLDRVCSPWPEDHGFDFRFLGRSSKSLSLVHVKVVEVQMSFYWCGAAFLKLVSGQVKFPPNGCVLVQNTRFFPK</sequence>
<accession>A0A4Y2S8Y9</accession>
<proteinExistence type="predicted"/>
<keyword evidence="2" id="KW-1185">Reference proteome</keyword>
<evidence type="ECO:0000313" key="2">
    <source>
        <dbReference type="Proteomes" id="UP000499080"/>
    </source>
</evidence>
<dbReference type="AlphaFoldDB" id="A0A4Y2S8Y9"/>
<protein>
    <submittedName>
        <fullName evidence="1">Uncharacterized protein</fullName>
    </submittedName>
</protein>
<name>A0A4Y2S8Y9_ARAVE</name>
<evidence type="ECO:0000313" key="1">
    <source>
        <dbReference type="EMBL" id="GBN83725.1"/>
    </source>
</evidence>
<dbReference type="EMBL" id="BGPR01020069">
    <property type="protein sequence ID" value="GBN83725.1"/>
    <property type="molecule type" value="Genomic_DNA"/>
</dbReference>
<organism evidence="1 2">
    <name type="scientific">Araneus ventricosus</name>
    <name type="common">Orbweaver spider</name>
    <name type="synonym">Epeira ventricosa</name>
    <dbReference type="NCBI Taxonomy" id="182803"/>
    <lineage>
        <taxon>Eukaryota</taxon>
        <taxon>Metazoa</taxon>
        <taxon>Ecdysozoa</taxon>
        <taxon>Arthropoda</taxon>
        <taxon>Chelicerata</taxon>
        <taxon>Arachnida</taxon>
        <taxon>Araneae</taxon>
        <taxon>Araneomorphae</taxon>
        <taxon>Entelegynae</taxon>
        <taxon>Araneoidea</taxon>
        <taxon>Araneidae</taxon>
        <taxon>Araneus</taxon>
    </lineage>
</organism>
<gene>
    <name evidence="1" type="ORF">AVEN_152254_1</name>
</gene>